<dbReference type="EMBL" id="HBGU01024745">
    <property type="protein sequence ID" value="CAD9442569.1"/>
    <property type="molecule type" value="Transcribed_RNA"/>
</dbReference>
<dbReference type="AlphaFoldDB" id="A0A7S2D2T3"/>
<gene>
    <name evidence="1" type="ORF">CBRE1094_LOCUS13440</name>
</gene>
<sequence length="106" mass="11824">MRGVSVHERKRTRALLNVPLNPSKTLHAHVVWGGASPKVDLSVVRSAGALGNMVMERMVTWDNALHETDREHGNVLFETSVRLRIPADHRTTVQPHLKVRGRVHGA</sequence>
<reference evidence="1" key="1">
    <citation type="submission" date="2021-01" db="EMBL/GenBank/DDBJ databases">
        <authorList>
            <person name="Corre E."/>
            <person name="Pelletier E."/>
            <person name="Niang G."/>
            <person name="Scheremetjew M."/>
            <person name="Finn R."/>
            <person name="Kale V."/>
            <person name="Holt S."/>
            <person name="Cochrane G."/>
            <person name="Meng A."/>
            <person name="Brown T."/>
            <person name="Cohen L."/>
        </authorList>
    </citation>
    <scope>NUCLEOTIDE SEQUENCE</scope>
    <source>
        <strain evidence="1">UTEX LB 985</strain>
    </source>
</reference>
<evidence type="ECO:0000313" key="1">
    <source>
        <dbReference type="EMBL" id="CAD9442569.1"/>
    </source>
</evidence>
<name>A0A7S2D2T3_9EUKA</name>
<accession>A0A7S2D2T3</accession>
<protein>
    <submittedName>
        <fullName evidence="1">Uncharacterized protein</fullName>
    </submittedName>
</protein>
<proteinExistence type="predicted"/>
<organism evidence="1">
    <name type="scientific">Haptolina brevifila</name>
    <dbReference type="NCBI Taxonomy" id="156173"/>
    <lineage>
        <taxon>Eukaryota</taxon>
        <taxon>Haptista</taxon>
        <taxon>Haptophyta</taxon>
        <taxon>Prymnesiophyceae</taxon>
        <taxon>Prymnesiales</taxon>
        <taxon>Prymnesiaceae</taxon>
        <taxon>Haptolina</taxon>
    </lineage>
</organism>